<protein>
    <submittedName>
        <fullName evidence="2">Uncharacterized protein</fullName>
    </submittedName>
</protein>
<evidence type="ECO:0000313" key="3">
    <source>
        <dbReference type="Proteomes" id="UP000660729"/>
    </source>
</evidence>
<reference evidence="2" key="1">
    <citation type="submission" date="2020-04" db="EMBL/GenBank/DDBJ databases">
        <title>Draft genome resource of the tomato pathogen Pseudocercospora fuligena.</title>
        <authorList>
            <person name="Zaccaron A."/>
        </authorList>
    </citation>
    <scope>NUCLEOTIDE SEQUENCE</scope>
    <source>
        <strain evidence="2">PF001</strain>
    </source>
</reference>
<feature type="compositionally biased region" description="Basic and acidic residues" evidence="1">
    <location>
        <begin position="121"/>
        <end position="136"/>
    </location>
</feature>
<dbReference type="AlphaFoldDB" id="A0A8H6RN20"/>
<dbReference type="EMBL" id="JABCIY010000071">
    <property type="protein sequence ID" value="KAF7193823.1"/>
    <property type="molecule type" value="Genomic_DNA"/>
</dbReference>
<keyword evidence="3" id="KW-1185">Reference proteome</keyword>
<organism evidence="2 3">
    <name type="scientific">Pseudocercospora fuligena</name>
    <dbReference type="NCBI Taxonomy" id="685502"/>
    <lineage>
        <taxon>Eukaryota</taxon>
        <taxon>Fungi</taxon>
        <taxon>Dikarya</taxon>
        <taxon>Ascomycota</taxon>
        <taxon>Pezizomycotina</taxon>
        <taxon>Dothideomycetes</taxon>
        <taxon>Dothideomycetidae</taxon>
        <taxon>Mycosphaerellales</taxon>
        <taxon>Mycosphaerellaceae</taxon>
        <taxon>Pseudocercospora</taxon>
    </lineage>
</organism>
<evidence type="ECO:0000256" key="1">
    <source>
        <dbReference type="SAM" id="MobiDB-lite"/>
    </source>
</evidence>
<gene>
    <name evidence="2" type="ORF">HII31_04892</name>
</gene>
<feature type="region of interest" description="Disordered" evidence="1">
    <location>
        <begin position="121"/>
        <end position="156"/>
    </location>
</feature>
<name>A0A8H6RN20_9PEZI</name>
<dbReference type="Proteomes" id="UP000660729">
    <property type="component" value="Unassembled WGS sequence"/>
</dbReference>
<accession>A0A8H6RN20</accession>
<dbReference type="OrthoDB" id="10381337at2759"/>
<comment type="caution">
    <text evidence="2">The sequence shown here is derived from an EMBL/GenBank/DDBJ whole genome shotgun (WGS) entry which is preliminary data.</text>
</comment>
<evidence type="ECO:0000313" key="2">
    <source>
        <dbReference type="EMBL" id="KAF7193823.1"/>
    </source>
</evidence>
<proteinExistence type="predicted"/>
<sequence>MLVDSTAEVGMITGMVIFDVTCVGSFHKCRVRMDRCGGFSTRMGLRRRDRPAGIRCSLLAHEITLRDKLIPQTVIACKSCTELDPQHKHLLMPSFKVPMENNNYGGKKMPDVLTGVGSYFDKSEQKNKDDRKKSKILEQGIKSDKKKKSNSGASER</sequence>